<gene>
    <name evidence="1" type="ORF">E7201_00335</name>
</gene>
<evidence type="ECO:0000313" key="2">
    <source>
        <dbReference type="Proteomes" id="UP000761380"/>
    </source>
</evidence>
<proteinExistence type="predicted"/>
<evidence type="ECO:0000313" key="1">
    <source>
        <dbReference type="EMBL" id="MBE6091617.1"/>
    </source>
</evidence>
<protein>
    <submittedName>
        <fullName evidence="1">Uncharacterized protein</fullName>
    </submittedName>
</protein>
<dbReference type="Proteomes" id="UP000761380">
    <property type="component" value="Unassembled WGS sequence"/>
</dbReference>
<name>A0A927WPJ1_SELRU</name>
<dbReference type="SUPFAM" id="SSF51735">
    <property type="entry name" value="NAD(P)-binding Rossmann-fold domains"/>
    <property type="match status" value="1"/>
</dbReference>
<accession>A0A927WPJ1</accession>
<reference evidence="1" key="1">
    <citation type="submission" date="2019-04" db="EMBL/GenBank/DDBJ databases">
        <title>Evolution of Biomass-Degrading Anaerobic Consortia Revealed by Metagenomics.</title>
        <authorList>
            <person name="Peng X."/>
        </authorList>
    </citation>
    <scope>NUCLEOTIDE SEQUENCE</scope>
    <source>
        <strain evidence="1">SIG240</strain>
    </source>
</reference>
<dbReference type="Gene3D" id="3.40.50.720">
    <property type="entry name" value="NAD(P)-binding Rossmann-like Domain"/>
    <property type="match status" value="1"/>
</dbReference>
<sequence>MKIAIYGAGEVGKRVCHNLMRFGIRPSFFLDRKAKAGETCLDVPLFQIDDYPTIACRDTTVVLALADGLEHKVVADKLYVCGFRKLVFLPVAYTMPSRLKKELTILYNEYMNGCVTGLVRDYSCYSEVSFLDAEQAVVSEGIYNITAWVPLEIVFTENLEHWPGDKRKLRAPYSYYDRNIATNYWMLNLMDYLQGIDHSCDTYLSMYERNGGAKPDIEKRRLQFELFEHEFDFGMDFFVQSAPEAMWNDRGYFNIVGGNHRIMYLYAKGCRYFPLRISRQDFAQWQGAESVMPEVAARISYPVSHPAFQHVVIHGTGRLYHVFKSIEKRYGHVDMSNRKILDSSHTEGFFGRQFARMKGTKVTIAVTSDELTYYEHLSRLMPVPDVELMVDSNASKDFLHYDIIISRDERGALVIEELKGVEQ</sequence>
<comment type="caution">
    <text evidence="1">The sequence shown here is derived from an EMBL/GenBank/DDBJ whole genome shotgun (WGS) entry which is preliminary data.</text>
</comment>
<dbReference type="InterPro" id="IPR036291">
    <property type="entry name" value="NAD(P)-bd_dom_sf"/>
</dbReference>
<dbReference type="AlphaFoldDB" id="A0A927WPJ1"/>
<organism evidence="1 2">
    <name type="scientific">Selenomonas ruminantium</name>
    <dbReference type="NCBI Taxonomy" id="971"/>
    <lineage>
        <taxon>Bacteria</taxon>
        <taxon>Bacillati</taxon>
        <taxon>Bacillota</taxon>
        <taxon>Negativicutes</taxon>
        <taxon>Selenomonadales</taxon>
        <taxon>Selenomonadaceae</taxon>
        <taxon>Selenomonas</taxon>
    </lineage>
</organism>
<dbReference type="EMBL" id="SVBY01000002">
    <property type="protein sequence ID" value="MBE6091617.1"/>
    <property type="molecule type" value="Genomic_DNA"/>
</dbReference>